<protein>
    <submittedName>
        <fullName evidence="1">Uncharacterized protein</fullName>
    </submittedName>
</protein>
<gene>
    <name evidence="1" type="ORF">AALB_4027</name>
</gene>
<name>R9PRC0_AGAAL</name>
<dbReference type="AlphaFoldDB" id="R9PRC0"/>
<organism evidence="1 2">
    <name type="scientific">Agarivorans albus MKT 106</name>
    <dbReference type="NCBI Taxonomy" id="1331007"/>
    <lineage>
        <taxon>Bacteria</taxon>
        <taxon>Pseudomonadati</taxon>
        <taxon>Pseudomonadota</taxon>
        <taxon>Gammaproteobacteria</taxon>
        <taxon>Alteromonadales</taxon>
        <taxon>Alteromonadaceae</taxon>
        <taxon>Agarivorans</taxon>
    </lineage>
</organism>
<evidence type="ECO:0000313" key="1">
    <source>
        <dbReference type="EMBL" id="GAD03947.1"/>
    </source>
</evidence>
<reference evidence="1" key="1">
    <citation type="journal article" date="2013" name="Genome Announc.">
        <title>Draft Genome Sequence of Agarivorans albus Strain MKT 106T, an Agarolytic Marine Bacterium.</title>
        <authorList>
            <person name="Yasuike M."/>
            <person name="Nakamura Y."/>
            <person name="Kai W."/>
            <person name="Fujiwara A."/>
            <person name="Fukui Y."/>
            <person name="Satomi M."/>
            <person name="Sano M."/>
        </authorList>
    </citation>
    <scope>NUCLEOTIDE SEQUENCE [LARGE SCALE GENOMIC DNA]</scope>
</reference>
<dbReference type="OrthoDB" id="7061360at2"/>
<keyword evidence="2" id="KW-1185">Reference proteome</keyword>
<accession>R9PRC0</accession>
<sequence>MLVEQIRQSSLCDELQLGDTLNQSALQGDQAHFHLLLSMLSQNVCDQAQFSMQKQQHEQVQQDLRDKFQLAQARALKALDDEFSVQANWSKHLHAGEPSRIRLEQALGGYAACAEDSVDGLPHEVMNNVDLLSRVKLQVAKPDLQQEIDKEVKGTDMYKLLSDFDYSKPLSVKYFN</sequence>
<dbReference type="EMBL" id="BARX01000038">
    <property type="protein sequence ID" value="GAD03947.1"/>
    <property type="molecule type" value="Genomic_DNA"/>
</dbReference>
<dbReference type="RefSeq" id="WP_016403714.1">
    <property type="nucleotide sequence ID" value="NZ_BARX01000038.1"/>
</dbReference>
<comment type="caution">
    <text evidence="1">The sequence shown here is derived from an EMBL/GenBank/DDBJ whole genome shotgun (WGS) entry which is preliminary data.</text>
</comment>
<dbReference type="InterPro" id="IPR021879">
    <property type="entry name" value="VC2046_fam"/>
</dbReference>
<evidence type="ECO:0000313" key="2">
    <source>
        <dbReference type="Proteomes" id="UP000014461"/>
    </source>
</evidence>
<dbReference type="Pfam" id="PF11993">
    <property type="entry name" value="VC2046"/>
    <property type="match status" value="1"/>
</dbReference>
<proteinExistence type="predicted"/>
<dbReference type="Proteomes" id="UP000014461">
    <property type="component" value="Unassembled WGS sequence"/>
</dbReference>